<dbReference type="InterPro" id="IPR018449">
    <property type="entry name" value="NIL_domain"/>
</dbReference>
<evidence type="ECO:0000313" key="11">
    <source>
        <dbReference type="Proteomes" id="UP000183255"/>
    </source>
</evidence>
<dbReference type="Gene3D" id="3.40.50.300">
    <property type="entry name" value="P-loop containing nucleotide triphosphate hydrolases"/>
    <property type="match status" value="1"/>
</dbReference>
<dbReference type="SMART" id="SM00930">
    <property type="entry name" value="NIL"/>
    <property type="match status" value="1"/>
</dbReference>
<dbReference type="InterPro" id="IPR045865">
    <property type="entry name" value="ACT-like_dom_sf"/>
</dbReference>
<dbReference type="InterPro" id="IPR050086">
    <property type="entry name" value="MetN_ABC_transporter-like"/>
</dbReference>
<dbReference type="Pfam" id="PF09383">
    <property type="entry name" value="NIL"/>
    <property type="match status" value="1"/>
</dbReference>
<evidence type="ECO:0000256" key="5">
    <source>
        <dbReference type="ARBA" id="ARBA00022840"/>
    </source>
</evidence>
<evidence type="ECO:0000256" key="8">
    <source>
        <dbReference type="ARBA" id="ARBA00023136"/>
    </source>
</evidence>
<dbReference type="Gene3D" id="3.30.70.260">
    <property type="match status" value="1"/>
</dbReference>
<sequence>MMIELIGLRKNFEGKEGRVEAVRDVELKIEAGEIYGIIGYSGAGKSTLIRCINLLERPTAGKVILQGEDLTTLPEKELRNRRKKIGMIFQHFNLLNSRTIYSNVAYPLKGSGLTKSQEQEKVRRLLNLVGIADKENAYPNQLSGGQKQRVAIARALANDPEVLLCDEATSALDPKTTRSILKLLKELNQNLGLTIVLITHEMTVIKEICDRVSIMEDGRIIESGNVAQVFSSPKAQTTKEFIDTAQNRDKIFDFLTEEANIFDIRPEDVLTRVSYTGHAVGAALISEVSRRFSLDASILYGNLEILSHVPVGELLVLFRGTAANIEKGIDYFTQNNLQVEVIDVEYITRKVSA</sequence>
<dbReference type="EMBL" id="FNDZ01000009">
    <property type="protein sequence ID" value="SDJ17540.1"/>
    <property type="molecule type" value="Genomic_DNA"/>
</dbReference>
<dbReference type="SUPFAM" id="SSF52540">
    <property type="entry name" value="P-loop containing nucleoside triphosphate hydrolases"/>
    <property type="match status" value="1"/>
</dbReference>
<evidence type="ECO:0000256" key="6">
    <source>
        <dbReference type="ARBA" id="ARBA00022967"/>
    </source>
</evidence>
<gene>
    <name evidence="10" type="ORF">SAMN05421804_1096</name>
</gene>
<dbReference type="CDD" id="cd03258">
    <property type="entry name" value="ABC_MetN_methionine_transporter"/>
    <property type="match status" value="1"/>
</dbReference>
<keyword evidence="3" id="KW-1003">Cell membrane</keyword>
<dbReference type="InterPro" id="IPR003439">
    <property type="entry name" value="ABC_transporter-like_ATP-bd"/>
</dbReference>
<proteinExistence type="inferred from homology"/>
<keyword evidence="7" id="KW-0029">Amino-acid transport</keyword>
<dbReference type="SUPFAM" id="SSF55021">
    <property type="entry name" value="ACT-like"/>
    <property type="match status" value="1"/>
</dbReference>
<evidence type="ECO:0000256" key="4">
    <source>
        <dbReference type="ARBA" id="ARBA00022741"/>
    </source>
</evidence>
<keyword evidence="4" id="KW-0547">Nucleotide-binding</keyword>
<evidence type="ECO:0000256" key="7">
    <source>
        <dbReference type="ARBA" id="ARBA00022970"/>
    </source>
</evidence>
<dbReference type="PROSITE" id="PS00211">
    <property type="entry name" value="ABC_TRANSPORTER_1"/>
    <property type="match status" value="1"/>
</dbReference>
<dbReference type="AlphaFoldDB" id="A0A1G8RMC6"/>
<dbReference type="InterPro" id="IPR041701">
    <property type="entry name" value="MetN_ABC"/>
</dbReference>
<keyword evidence="2" id="KW-0813">Transport</keyword>
<evidence type="ECO:0000313" key="10">
    <source>
        <dbReference type="EMBL" id="SDJ17540.1"/>
    </source>
</evidence>
<evidence type="ECO:0000256" key="2">
    <source>
        <dbReference type="ARBA" id="ARBA00022448"/>
    </source>
</evidence>
<keyword evidence="8" id="KW-0472">Membrane</keyword>
<evidence type="ECO:0000256" key="1">
    <source>
        <dbReference type="ARBA" id="ARBA00005417"/>
    </source>
</evidence>
<keyword evidence="5 10" id="KW-0067">ATP-binding</keyword>
<dbReference type="PANTHER" id="PTHR43166">
    <property type="entry name" value="AMINO ACID IMPORT ATP-BINDING PROTEIN"/>
    <property type="match status" value="1"/>
</dbReference>
<reference evidence="10 11" key="1">
    <citation type="submission" date="2016-10" db="EMBL/GenBank/DDBJ databases">
        <authorList>
            <person name="de Groot N.N."/>
        </authorList>
    </citation>
    <scope>NUCLEOTIDE SEQUENCE [LARGE SCALE GENOMIC DNA]</scope>
    <source>
        <strain evidence="10 11">CGMCC 1.5058</strain>
    </source>
</reference>
<dbReference type="SMART" id="SM00382">
    <property type="entry name" value="AAA"/>
    <property type="match status" value="1"/>
</dbReference>
<evidence type="ECO:0000256" key="3">
    <source>
        <dbReference type="ARBA" id="ARBA00022475"/>
    </source>
</evidence>
<dbReference type="GO" id="GO:0016887">
    <property type="term" value="F:ATP hydrolysis activity"/>
    <property type="evidence" value="ECO:0007669"/>
    <property type="project" value="InterPro"/>
</dbReference>
<dbReference type="PROSITE" id="PS50893">
    <property type="entry name" value="ABC_TRANSPORTER_2"/>
    <property type="match status" value="1"/>
</dbReference>
<organism evidence="10 11">
    <name type="scientific">Proteiniclasticum ruminis</name>
    <dbReference type="NCBI Taxonomy" id="398199"/>
    <lineage>
        <taxon>Bacteria</taxon>
        <taxon>Bacillati</taxon>
        <taxon>Bacillota</taxon>
        <taxon>Clostridia</taxon>
        <taxon>Eubacteriales</taxon>
        <taxon>Clostridiaceae</taxon>
        <taxon>Proteiniclasticum</taxon>
    </lineage>
</organism>
<dbReference type="PANTHER" id="PTHR43166:SF30">
    <property type="entry name" value="METHIONINE IMPORT ATP-BINDING PROTEIN METN"/>
    <property type="match status" value="1"/>
</dbReference>
<dbReference type="FunFam" id="3.40.50.300:FF:000056">
    <property type="entry name" value="Cell division ATP-binding protein FtsE"/>
    <property type="match status" value="1"/>
</dbReference>
<dbReference type="GO" id="GO:0005886">
    <property type="term" value="C:plasma membrane"/>
    <property type="evidence" value="ECO:0007669"/>
    <property type="project" value="UniProtKB-ARBA"/>
</dbReference>
<dbReference type="InterPro" id="IPR003593">
    <property type="entry name" value="AAA+_ATPase"/>
</dbReference>
<keyword evidence="6" id="KW-1278">Translocase</keyword>
<dbReference type="Pfam" id="PF00005">
    <property type="entry name" value="ABC_tran"/>
    <property type="match status" value="1"/>
</dbReference>
<comment type="similarity">
    <text evidence="1">Belongs to the ABC transporter superfamily.</text>
</comment>
<accession>A0A1G8RMC6</accession>
<dbReference type="Proteomes" id="UP000183255">
    <property type="component" value="Unassembled WGS sequence"/>
</dbReference>
<dbReference type="InterPro" id="IPR027417">
    <property type="entry name" value="P-loop_NTPase"/>
</dbReference>
<protein>
    <submittedName>
        <fullName evidence="10">D-methionine transport system ATP-binding protein</fullName>
    </submittedName>
</protein>
<dbReference type="InterPro" id="IPR017871">
    <property type="entry name" value="ABC_transporter-like_CS"/>
</dbReference>
<dbReference type="GO" id="GO:0005524">
    <property type="term" value="F:ATP binding"/>
    <property type="evidence" value="ECO:0007669"/>
    <property type="project" value="UniProtKB-KW"/>
</dbReference>
<evidence type="ECO:0000259" key="9">
    <source>
        <dbReference type="PROSITE" id="PS50893"/>
    </source>
</evidence>
<feature type="domain" description="ABC transporter" evidence="9">
    <location>
        <begin position="3"/>
        <end position="242"/>
    </location>
</feature>
<name>A0A1G8RMC6_9CLOT</name>
<dbReference type="GO" id="GO:0006865">
    <property type="term" value="P:amino acid transport"/>
    <property type="evidence" value="ECO:0007669"/>
    <property type="project" value="UniProtKB-KW"/>
</dbReference>